<dbReference type="GO" id="GO:0006508">
    <property type="term" value="P:proteolysis"/>
    <property type="evidence" value="ECO:0007669"/>
    <property type="project" value="InterPro"/>
</dbReference>
<dbReference type="InterPro" id="IPR001878">
    <property type="entry name" value="Znf_CCHC"/>
</dbReference>
<evidence type="ECO:0000313" key="4">
    <source>
        <dbReference type="Proteomes" id="UP000053660"/>
    </source>
</evidence>
<keyword evidence="4" id="KW-1185">Reference proteome</keyword>
<feature type="domain" description="CCHC-type" evidence="2">
    <location>
        <begin position="434"/>
        <end position="450"/>
    </location>
</feature>
<evidence type="ECO:0000259" key="2">
    <source>
        <dbReference type="SMART" id="SM00343"/>
    </source>
</evidence>
<gene>
    <name evidence="3" type="ORF">OESDEN_03182</name>
</gene>
<reference evidence="3 4" key="1">
    <citation type="submission" date="2014-03" db="EMBL/GenBank/DDBJ databases">
        <title>Draft genome of the hookworm Oesophagostomum dentatum.</title>
        <authorList>
            <person name="Mitreva M."/>
        </authorList>
    </citation>
    <scope>NUCLEOTIDE SEQUENCE [LARGE SCALE GENOMIC DNA]</scope>
    <source>
        <strain evidence="3 4">OD-Hann</strain>
    </source>
</reference>
<name>A0A0B1THV1_OESDE</name>
<dbReference type="EMBL" id="KN549573">
    <property type="protein sequence ID" value="KHJ96849.1"/>
    <property type="molecule type" value="Genomic_DNA"/>
</dbReference>
<feature type="region of interest" description="Disordered" evidence="1">
    <location>
        <begin position="462"/>
        <end position="511"/>
    </location>
</feature>
<proteinExistence type="predicted"/>
<organism evidence="3 4">
    <name type="scientific">Oesophagostomum dentatum</name>
    <name type="common">Nodular worm</name>
    <dbReference type="NCBI Taxonomy" id="61180"/>
    <lineage>
        <taxon>Eukaryota</taxon>
        <taxon>Metazoa</taxon>
        <taxon>Ecdysozoa</taxon>
        <taxon>Nematoda</taxon>
        <taxon>Chromadorea</taxon>
        <taxon>Rhabditida</taxon>
        <taxon>Rhabditina</taxon>
        <taxon>Rhabditomorpha</taxon>
        <taxon>Strongyloidea</taxon>
        <taxon>Strongylidae</taxon>
        <taxon>Oesophagostomum</taxon>
    </lineage>
</organism>
<dbReference type="GO" id="GO:0003676">
    <property type="term" value="F:nucleic acid binding"/>
    <property type="evidence" value="ECO:0007669"/>
    <property type="project" value="InterPro"/>
</dbReference>
<dbReference type="GO" id="GO:0004190">
    <property type="term" value="F:aspartic-type endopeptidase activity"/>
    <property type="evidence" value="ECO:0007669"/>
    <property type="project" value="InterPro"/>
</dbReference>
<dbReference type="InterPro" id="IPR001969">
    <property type="entry name" value="Aspartic_peptidase_AS"/>
</dbReference>
<dbReference type="PROSITE" id="PS00141">
    <property type="entry name" value="ASP_PROTEASE"/>
    <property type="match status" value="1"/>
</dbReference>
<sequence length="708" mass="79002">MSKFGGLKGRLTHAINGLASVINIDTRLLQPFSSTDPLEVQHRRLKQRIQKIKSGTTALEVAIRKLDERYDKAYEAVELLEDPDARRAELDQYWESQHAEQLLVDARKLLSDLGQQLEVDEALLKDLSNKLSVSNDTASATNAASLSHPPHRTDSQQSLLSDSALCDSCAASKGSGQRSYAAEDLVVQLRKIELPTFDGDPTQFHAFWAKFKTTVHNNPAFSPANKFLHLINSLTGTAALVTDALDITKPENYQIAVDALLKRFDRPEFTHNHYLQKLQKIQTSAAEATAQRVTLCQIEACIAQLGRFEDTSHSLVLKNIIRSKFPRDTQLEMARREYRSGTTWTVSQFLAGLSRYIEELESIGDATYSLEPDDNSSIHSLDSPNDADIRPATPHPPYNPDACCFCGSFNHRSSSCRTPITVTARRCLVDHYQLCYKCLVMGHLAANCTAPNCNRCAYRRSSPYPSRSPPAVRFVDMATSPTPGRRSTRTTPRSPSPVRNRSSVHSIRTDSDDEHRDLLDCYQALQQDKLLASLTPLQSILMIVQANVLHRQTNVLEPIYILLDSGAQISFISDNAVRRLGLEVIDRRPLTVIGFGDHRTTIVSGIVDVELLDSSNRPLTARLNTRDIVASPRHPLQLYPDDLAALHAAHIDPDSLHVSQFVQPDILLGINYYWQVMFEEPPIVLPSGLVLAHTRFGLALSGLSFFRE</sequence>
<accession>A0A0B1THV1</accession>
<dbReference type="CDD" id="cd00303">
    <property type="entry name" value="retropepsin_like"/>
    <property type="match status" value="1"/>
</dbReference>
<dbReference type="InterPro" id="IPR021109">
    <property type="entry name" value="Peptidase_aspartic_dom_sf"/>
</dbReference>
<feature type="domain" description="CCHC-type" evidence="2">
    <location>
        <begin position="402"/>
        <end position="418"/>
    </location>
</feature>
<dbReference type="Proteomes" id="UP000053660">
    <property type="component" value="Unassembled WGS sequence"/>
</dbReference>
<feature type="compositionally biased region" description="Low complexity" evidence="1">
    <location>
        <begin position="479"/>
        <end position="503"/>
    </location>
</feature>
<dbReference type="PANTHER" id="PTHR47331">
    <property type="entry name" value="PHD-TYPE DOMAIN-CONTAINING PROTEIN"/>
    <property type="match status" value="1"/>
</dbReference>
<dbReference type="OrthoDB" id="7444419at2759"/>
<dbReference type="Gene3D" id="2.40.70.10">
    <property type="entry name" value="Acid Proteases"/>
    <property type="match status" value="1"/>
</dbReference>
<protein>
    <submittedName>
        <fullName evidence="3">Zinc knuckle</fullName>
    </submittedName>
</protein>
<dbReference type="SMART" id="SM00343">
    <property type="entry name" value="ZnF_C2HC"/>
    <property type="match status" value="2"/>
</dbReference>
<dbReference type="Pfam" id="PF03564">
    <property type="entry name" value="DUF1759"/>
    <property type="match status" value="1"/>
</dbReference>
<dbReference type="GO" id="GO:0008270">
    <property type="term" value="F:zinc ion binding"/>
    <property type="evidence" value="ECO:0007669"/>
    <property type="project" value="InterPro"/>
</dbReference>
<evidence type="ECO:0000256" key="1">
    <source>
        <dbReference type="SAM" id="MobiDB-lite"/>
    </source>
</evidence>
<dbReference type="InterPro" id="IPR005312">
    <property type="entry name" value="DUF1759"/>
</dbReference>
<evidence type="ECO:0000313" key="3">
    <source>
        <dbReference type="EMBL" id="KHJ96849.1"/>
    </source>
</evidence>
<dbReference type="AlphaFoldDB" id="A0A0B1THV1"/>